<dbReference type="Gene3D" id="2.60.120.620">
    <property type="entry name" value="q2cbj1_9rhob like domain"/>
    <property type="match status" value="1"/>
</dbReference>
<organism evidence="7">
    <name type="scientific">Aspergillus welwitschiae</name>
    <dbReference type="NCBI Taxonomy" id="1341132"/>
    <lineage>
        <taxon>Eukaryota</taxon>
        <taxon>Fungi</taxon>
        <taxon>Dikarya</taxon>
        <taxon>Ascomycota</taxon>
        <taxon>Pezizomycotina</taxon>
        <taxon>Eurotiomycetes</taxon>
        <taxon>Eurotiomycetidae</taxon>
        <taxon>Eurotiales</taxon>
        <taxon>Aspergillaceae</taxon>
        <taxon>Aspergillus</taxon>
        <taxon>Aspergillus subgen. Circumdati</taxon>
    </lineage>
</organism>
<dbReference type="InterPro" id="IPR008775">
    <property type="entry name" value="Phytyl_CoA_dOase-like"/>
</dbReference>
<keyword evidence="6" id="KW-0408">Iron</keyword>
<protein>
    <submittedName>
        <fullName evidence="7">Dioxygenase</fullName>
    </submittedName>
</protein>
<evidence type="ECO:0000256" key="4">
    <source>
        <dbReference type="ARBA" id="ARBA00022964"/>
    </source>
</evidence>
<keyword evidence="4 7" id="KW-0223">Dioxygenase</keyword>
<reference evidence="7" key="1">
    <citation type="journal article" date="2014" name="Fungal Genet. Biol.">
        <title>Variation in the fumonisin biosynthetic gene cluster in fumonisin-producing and nonproducing black aspergilli.</title>
        <authorList>
            <person name="Susca A."/>
            <person name="Proctor R.H."/>
            <person name="Butchko R.A."/>
            <person name="Haidukowski M."/>
            <person name="Stea G."/>
            <person name="Logrieco A."/>
            <person name="Moretti A."/>
        </authorList>
    </citation>
    <scope>NUCLEOTIDE SEQUENCE</scope>
    <source>
        <strain evidence="7">ITEM 11945</strain>
    </source>
</reference>
<dbReference type="GO" id="GO:0046872">
    <property type="term" value="F:metal ion binding"/>
    <property type="evidence" value="ECO:0007669"/>
    <property type="project" value="UniProtKB-KW"/>
</dbReference>
<evidence type="ECO:0000256" key="2">
    <source>
        <dbReference type="ARBA" id="ARBA00005830"/>
    </source>
</evidence>
<dbReference type="PANTHER" id="PTHR20883">
    <property type="entry name" value="PHYTANOYL-COA DIOXYGENASE DOMAIN CONTAINING 1"/>
    <property type="match status" value="1"/>
</dbReference>
<keyword evidence="3" id="KW-0479">Metal-binding</keyword>
<dbReference type="Pfam" id="PF05721">
    <property type="entry name" value="PhyH"/>
    <property type="match status" value="1"/>
</dbReference>
<dbReference type="GO" id="GO:0051213">
    <property type="term" value="F:dioxygenase activity"/>
    <property type="evidence" value="ECO:0007669"/>
    <property type="project" value="UniProtKB-KW"/>
</dbReference>
<dbReference type="SUPFAM" id="SSF51197">
    <property type="entry name" value="Clavaminate synthase-like"/>
    <property type="match status" value="1"/>
</dbReference>
<dbReference type="EMBL" id="KJ934798">
    <property type="protein sequence ID" value="AIT39693.1"/>
    <property type="molecule type" value="Genomic_DNA"/>
</dbReference>
<gene>
    <name evidence="7" type="primary">fum3</name>
</gene>
<evidence type="ECO:0000313" key="7">
    <source>
        <dbReference type="EMBL" id="AIT39693.1"/>
    </source>
</evidence>
<dbReference type="AlphaFoldDB" id="A0A097GX00"/>
<keyword evidence="5" id="KW-0560">Oxidoreductase</keyword>
<evidence type="ECO:0000256" key="1">
    <source>
        <dbReference type="ARBA" id="ARBA00001962"/>
    </source>
</evidence>
<sequence length="298" mass="32921">MSQLEVPQAAVPRNATALREVTVTTPLDEVFDAWHEDGAIIIKGILSTEQVNQLESELDPLLNKVPEGSRSSDYRMQAFHGRKTKRAGDITNNSKVFRDYLLDNDFLHAVCKRTFSEGGQAGDYWLGTAATIHVGPHQEPQTLHRDLGSYPPYKKLGPEGTEAQINFLIATTDFTEANGATRVIPGSNKWAFSERGSPEQTIPAEMQAGDCLLISGKVVHGTGRNTTDRVRGCLAMTVCASFLTPEEAHPFIVSMETARGLPRRAQQFLGFRSQWPRGSPGLWTKDYSELALHLKLDD</sequence>
<evidence type="ECO:0000256" key="5">
    <source>
        <dbReference type="ARBA" id="ARBA00023002"/>
    </source>
</evidence>
<dbReference type="PANTHER" id="PTHR20883:SF19">
    <property type="entry name" value="MULTIFUNCTIONAL DIOXYGENASE AUSE"/>
    <property type="match status" value="1"/>
</dbReference>
<name>A0A097GX00_9EURO</name>
<accession>A0A097GX00</accession>
<evidence type="ECO:0000256" key="6">
    <source>
        <dbReference type="ARBA" id="ARBA00023004"/>
    </source>
</evidence>
<comment type="similarity">
    <text evidence="2">Belongs to the PhyH family.</text>
</comment>
<comment type="cofactor">
    <cofactor evidence="1">
        <name>Fe cation</name>
        <dbReference type="ChEBI" id="CHEBI:24875"/>
    </cofactor>
</comment>
<proteinExistence type="inferred from homology"/>
<evidence type="ECO:0000256" key="3">
    <source>
        <dbReference type="ARBA" id="ARBA00022723"/>
    </source>
</evidence>